<dbReference type="KEGG" id="cte:CT1223"/>
<dbReference type="EnsemblBacteria" id="AAM72455">
    <property type="protein sequence ID" value="AAM72455"/>
    <property type="gene ID" value="CT1223"/>
</dbReference>
<keyword evidence="2" id="KW-1185">Reference proteome</keyword>
<reference evidence="1 2" key="1">
    <citation type="journal article" date="2002" name="Proc. Natl. Acad. Sci. U.S.A.">
        <title>The complete genome sequence of Chlorobium tepidum TLS, a photosynthetic, anaerobic, green-sulfur bacterium.</title>
        <authorList>
            <person name="Eisen J.A."/>
            <person name="Nelson K.E."/>
            <person name="Paulsen I.T."/>
            <person name="Heidelberg J.F."/>
            <person name="Wu M."/>
            <person name="Dodson R.J."/>
            <person name="Deboy R."/>
            <person name="Gwinn M.L."/>
            <person name="Nelson W.C."/>
            <person name="Haft D.H."/>
            <person name="Hickey E.K."/>
            <person name="Peterson J.D."/>
            <person name="Durkin A.S."/>
            <person name="Kolonay J.L."/>
            <person name="Yang F."/>
            <person name="Holt I."/>
            <person name="Umayam L.A."/>
            <person name="Mason T."/>
            <person name="Brenner M."/>
            <person name="Shea T.P."/>
            <person name="Parksey D."/>
            <person name="Nierman W.C."/>
            <person name="Feldblyum T.V."/>
            <person name="Hansen C.L."/>
            <person name="Craven M.B."/>
            <person name="Radune D."/>
            <person name="Vamathevan J."/>
            <person name="Khouri H."/>
            <person name="White O."/>
            <person name="Gruber T.M."/>
            <person name="Ketchum K.A."/>
            <person name="Venter J.C."/>
            <person name="Tettelin H."/>
            <person name="Bryant D.A."/>
            <person name="Fraser C.M."/>
        </authorList>
    </citation>
    <scope>NUCLEOTIDE SEQUENCE [LARGE SCALE GENOMIC DNA]</scope>
    <source>
        <strain evidence="2">ATCC 49652 / DSM 12025 / NBRC 103806 / TLS</strain>
    </source>
</reference>
<sequence length="38" mass="4260">MSVHSSLNGKRFFASRLLITFRKGVFALNLHTMAHEAA</sequence>
<dbReference type="AlphaFoldDB" id="Q8KD32"/>
<gene>
    <name evidence="1" type="ordered locus">CT1223</name>
</gene>
<evidence type="ECO:0000313" key="2">
    <source>
        <dbReference type="Proteomes" id="UP000001007"/>
    </source>
</evidence>
<dbReference type="STRING" id="194439.CT1223"/>
<proteinExistence type="predicted"/>
<accession>Q8KD32</accession>
<protein>
    <submittedName>
        <fullName evidence="1">Uncharacterized protein</fullName>
    </submittedName>
</protein>
<evidence type="ECO:0000313" key="1">
    <source>
        <dbReference type="EMBL" id="AAM72455.1"/>
    </source>
</evidence>
<dbReference type="Proteomes" id="UP000001007">
    <property type="component" value="Chromosome"/>
</dbReference>
<dbReference type="HOGENOM" id="CLU_3326331_0_0_10"/>
<dbReference type="EMBL" id="AE006470">
    <property type="protein sequence ID" value="AAM72455.1"/>
    <property type="molecule type" value="Genomic_DNA"/>
</dbReference>
<name>Q8KD32_CHLTE</name>
<organism evidence="1 2">
    <name type="scientific">Chlorobaculum tepidum (strain ATCC 49652 / DSM 12025 / NBRC 103806 / TLS)</name>
    <name type="common">Chlorobium tepidum</name>
    <dbReference type="NCBI Taxonomy" id="194439"/>
    <lineage>
        <taxon>Bacteria</taxon>
        <taxon>Pseudomonadati</taxon>
        <taxon>Chlorobiota</taxon>
        <taxon>Chlorobiia</taxon>
        <taxon>Chlorobiales</taxon>
        <taxon>Chlorobiaceae</taxon>
        <taxon>Chlorobaculum</taxon>
    </lineage>
</organism>